<dbReference type="STRING" id="4565.A0A3B6LXY5"/>
<name>A0A3B6LXY5_WHEAT</name>
<accession>A0A3B6LXY5</accession>
<evidence type="ECO:0000256" key="1">
    <source>
        <dbReference type="SAM" id="MobiDB-lite"/>
    </source>
</evidence>
<protein>
    <recommendedName>
        <fullName evidence="2">F-box domain-containing protein</fullName>
    </recommendedName>
</protein>
<dbReference type="Proteomes" id="UP000019116">
    <property type="component" value="Chromosome 5B"/>
</dbReference>
<dbReference type="KEGG" id="taes:123117727"/>
<sequence length="430" mass="47011">MANGAANPEMEKKFPADVEAPKATETAVDTYQKKTEALSLSAPEDDGGGVLPLDLLHDILLRLPAKSVCRFRAVCTAWHSLLCHLDFIAAAQPGPRIAVGLCYDGSGDVVVSVLDMDSGRVLKRVSIDVTSRHDTTPPHETPDVSPERAVCVVGNDGRLHLIDPATGAVKLLPDPPASNHMSTLCTLGCAALTGEYKVLAIANAAKHAWQQICQIITLNDNGGEQRWRETGTPGYSLLAPLPPWTYSREVAVVEGVAYFLVKPDHTLDVQHAWIMAFDLGDKVWQPDALQGPECKHNVALATLEGKLVVCHDNRQTFMELWFLVDPDQADWCMRHKIVMPSLKLSSPVPTSGMYFGKPLAGLDDRMIVMWMRVTPTGCSIPLDTVLRYYDPKTRAFTDGMQVAKCSHVTVHTWSILYSGRGGIRRAALES</sequence>
<dbReference type="InterPro" id="IPR036047">
    <property type="entry name" value="F-box-like_dom_sf"/>
</dbReference>
<gene>
    <name evidence="3" type="primary">LOC123117727</name>
</gene>
<dbReference type="CDD" id="cd22157">
    <property type="entry name" value="F-box_AtFBW1-like"/>
    <property type="match status" value="1"/>
</dbReference>
<dbReference type="Gramene" id="TraesCS5B02G534500.1">
    <property type="protein sequence ID" value="TraesCS5B02G534500.1.cds1"/>
    <property type="gene ID" value="TraesCS5B02G534500"/>
</dbReference>
<evidence type="ECO:0000313" key="3">
    <source>
        <dbReference type="EnsemblPlants" id="TraesCS5B02G534500.1.cds1"/>
    </source>
</evidence>
<dbReference type="InterPro" id="IPR017451">
    <property type="entry name" value="F-box-assoc_interact_dom"/>
</dbReference>
<dbReference type="Pfam" id="PF00646">
    <property type="entry name" value="F-box"/>
    <property type="match status" value="1"/>
</dbReference>
<dbReference type="Gramene" id="TraesCS5B03G1297700.1">
    <property type="protein sequence ID" value="TraesCS5B03G1297700.1.CDS1"/>
    <property type="gene ID" value="TraesCS5B03G1297700"/>
</dbReference>
<dbReference type="SMART" id="SM00256">
    <property type="entry name" value="FBOX"/>
    <property type="match status" value="1"/>
</dbReference>
<evidence type="ECO:0000259" key="2">
    <source>
        <dbReference type="SMART" id="SM00256"/>
    </source>
</evidence>
<dbReference type="PANTHER" id="PTHR31111:SF136">
    <property type="entry name" value="F-BOX ASSOCIATED DOMAIN-CONTAINING PROTEIN"/>
    <property type="match status" value="1"/>
</dbReference>
<evidence type="ECO:0000313" key="4">
    <source>
        <dbReference type="Proteomes" id="UP000019116"/>
    </source>
</evidence>
<dbReference type="InterPro" id="IPR011047">
    <property type="entry name" value="Quinoprotein_ADH-like_sf"/>
</dbReference>
<dbReference type="Gene3D" id="2.130.10.10">
    <property type="entry name" value="YVTN repeat-like/Quinoprotein amine dehydrogenase"/>
    <property type="match status" value="1"/>
</dbReference>
<feature type="region of interest" description="Disordered" evidence="1">
    <location>
        <begin position="1"/>
        <end position="21"/>
    </location>
</feature>
<dbReference type="SUPFAM" id="SSF81383">
    <property type="entry name" value="F-box domain"/>
    <property type="match status" value="1"/>
</dbReference>
<dbReference type="GeneID" id="123117727"/>
<feature type="domain" description="F-box" evidence="2">
    <location>
        <begin position="51"/>
        <end position="91"/>
    </location>
</feature>
<dbReference type="AlphaFoldDB" id="A0A3B6LXY5"/>
<reference evidence="3" key="1">
    <citation type="submission" date="2018-08" db="EMBL/GenBank/DDBJ databases">
        <authorList>
            <person name="Rossello M."/>
        </authorList>
    </citation>
    <scope>NUCLEOTIDE SEQUENCE [LARGE SCALE GENOMIC DNA]</scope>
    <source>
        <strain evidence="3">cv. Chinese Spring</strain>
    </source>
</reference>
<keyword evidence="4" id="KW-1185">Reference proteome</keyword>
<dbReference type="EnsemblPlants" id="TraesCS5B02G534500.1">
    <property type="protein sequence ID" value="TraesCS5B02G534500.1.cds1"/>
    <property type="gene ID" value="TraesCS5B02G534500"/>
</dbReference>
<dbReference type="InterPro" id="IPR015943">
    <property type="entry name" value="WD40/YVTN_repeat-like_dom_sf"/>
</dbReference>
<feature type="compositionally biased region" description="Basic and acidic residues" evidence="1">
    <location>
        <begin position="9"/>
        <end position="21"/>
    </location>
</feature>
<reference evidence="3" key="2">
    <citation type="submission" date="2018-10" db="UniProtKB">
        <authorList>
            <consortium name="EnsemblPlants"/>
        </authorList>
    </citation>
    <scope>IDENTIFICATION</scope>
</reference>
<dbReference type="PANTHER" id="PTHR31111">
    <property type="entry name" value="BNAA05G37150D PROTEIN-RELATED"/>
    <property type="match status" value="1"/>
</dbReference>
<dbReference type="Gene3D" id="1.20.1280.50">
    <property type="match status" value="1"/>
</dbReference>
<organism evidence="3">
    <name type="scientific">Triticum aestivum</name>
    <name type="common">Wheat</name>
    <dbReference type="NCBI Taxonomy" id="4565"/>
    <lineage>
        <taxon>Eukaryota</taxon>
        <taxon>Viridiplantae</taxon>
        <taxon>Streptophyta</taxon>
        <taxon>Embryophyta</taxon>
        <taxon>Tracheophyta</taxon>
        <taxon>Spermatophyta</taxon>
        <taxon>Magnoliopsida</taxon>
        <taxon>Liliopsida</taxon>
        <taxon>Poales</taxon>
        <taxon>Poaceae</taxon>
        <taxon>BOP clade</taxon>
        <taxon>Pooideae</taxon>
        <taxon>Triticodae</taxon>
        <taxon>Triticeae</taxon>
        <taxon>Triticinae</taxon>
        <taxon>Triticum</taxon>
    </lineage>
</organism>
<dbReference type="InterPro" id="IPR013187">
    <property type="entry name" value="F-box-assoc_dom_typ3"/>
</dbReference>
<proteinExistence type="predicted"/>
<dbReference type="RefSeq" id="XP_044394362.1">
    <property type="nucleotide sequence ID" value="XM_044538427.1"/>
</dbReference>
<dbReference type="InterPro" id="IPR001810">
    <property type="entry name" value="F-box_dom"/>
</dbReference>
<dbReference type="NCBIfam" id="TIGR01640">
    <property type="entry name" value="F_box_assoc_1"/>
    <property type="match status" value="1"/>
</dbReference>
<dbReference type="OrthoDB" id="694064at2759"/>
<dbReference type="Pfam" id="PF08268">
    <property type="entry name" value="FBA_3"/>
    <property type="match status" value="1"/>
</dbReference>
<dbReference type="SUPFAM" id="SSF50998">
    <property type="entry name" value="Quinoprotein alcohol dehydrogenase-like"/>
    <property type="match status" value="1"/>
</dbReference>